<gene>
    <name evidence="1" type="ORF">RhiirC2_802304</name>
</gene>
<protein>
    <submittedName>
        <fullName evidence="1">Uncharacterized protein</fullName>
    </submittedName>
</protein>
<reference evidence="1 2" key="2">
    <citation type="submission" date="2017-10" db="EMBL/GenBank/DDBJ databases">
        <title>Extensive intraspecific genome diversity in a model arbuscular mycorrhizal fungus.</title>
        <authorList>
            <person name="Chen E.C.H."/>
            <person name="Morin E."/>
            <person name="Baudet D."/>
            <person name="Noel J."/>
            <person name="Ndikumana S."/>
            <person name="Charron P."/>
            <person name="St-Onge C."/>
            <person name="Giorgi J."/>
            <person name="Grigoriev I.V."/>
            <person name="Roux C."/>
            <person name="Martin F.M."/>
            <person name="Corradi N."/>
        </authorList>
    </citation>
    <scope>NUCLEOTIDE SEQUENCE [LARGE SCALE GENOMIC DNA]</scope>
    <source>
        <strain evidence="1 2">C2</strain>
    </source>
</reference>
<accession>A0A2N1M1I0</accession>
<organism evidence="1 2">
    <name type="scientific">Rhizophagus irregularis</name>
    <dbReference type="NCBI Taxonomy" id="588596"/>
    <lineage>
        <taxon>Eukaryota</taxon>
        <taxon>Fungi</taxon>
        <taxon>Fungi incertae sedis</taxon>
        <taxon>Mucoromycota</taxon>
        <taxon>Glomeromycotina</taxon>
        <taxon>Glomeromycetes</taxon>
        <taxon>Glomerales</taxon>
        <taxon>Glomeraceae</taxon>
        <taxon>Rhizophagus</taxon>
    </lineage>
</organism>
<sequence length="136" mass="15371">MESKSSNERFFEEPIGSQEKRWFTVGQIAATNLSEKGISHHICSNHVREVWMMIWIFIFDLDSSNVNKCRQTVVLFKETQKANVVQVIVNGKDGCSTAGPSQLFGGKRSFQKDGRFTAGSSQFCGDFLKVLSEREK</sequence>
<name>A0A2N1M1I0_9GLOM</name>
<comment type="caution">
    <text evidence="1">The sequence shown here is derived from an EMBL/GenBank/DDBJ whole genome shotgun (WGS) entry which is preliminary data.</text>
</comment>
<reference evidence="1 2" key="1">
    <citation type="submission" date="2016-04" db="EMBL/GenBank/DDBJ databases">
        <title>Genome analyses suggest a sexual origin of heterokaryosis in a supposedly ancient asexual fungus.</title>
        <authorList>
            <person name="Ropars J."/>
            <person name="Sedzielewska K."/>
            <person name="Noel J."/>
            <person name="Charron P."/>
            <person name="Farinelli L."/>
            <person name="Marton T."/>
            <person name="Kruger M."/>
            <person name="Pelin A."/>
            <person name="Brachmann A."/>
            <person name="Corradi N."/>
        </authorList>
    </citation>
    <scope>NUCLEOTIDE SEQUENCE [LARGE SCALE GENOMIC DNA]</scope>
    <source>
        <strain evidence="1 2">C2</strain>
    </source>
</reference>
<dbReference type="Proteomes" id="UP000233469">
    <property type="component" value="Unassembled WGS sequence"/>
</dbReference>
<evidence type="ECO:0000313" key="2">
    <source>
        <dbReference type="Proteomes" id="UP000233469"/>
    </source>
</evidence>
<dbReference type="VEuPathDB" id="FungiDB:RhiirFUN_021869"/>
<dbReference type="AlphaFoldDB" id="A0A2N1M1I0"/>
<evidence type="ECO:0000313" key="1">
    <source>
        <dbReference type="EMBL" id="PKK55466.1"/>
    </source>
</evidence>
<dbReference type="EMBL" id="LLXL01007530">
    <property type="protein sequence ID" value="PKK55466.1"/>
    <property type="molecule type" value="Genomic_DNA"/>
</dbReference>
<proteinExistence type="predicted"/>